<sequence length="177" mass="20570">MKTVYQNLFQLISSIELTLEKKFITPSLVLLYSGIDIVASLNTEIGRDVQRSDFINWVNKYMIPHINIPLTGDDIYSARCAVVHSMRSESKMSRQGKAIQIFYTWGDKESEELQNLINLTNMKHIAIKFETLFQAFRLGIVDFFEEAETDTQILHNIFNRAQSMLSYSELPKFENFE</sequence>
<keyword evidence="2" id="KW-1185">Reference proteome</keyword>
<accession>A0A972GUS8</accession>
<dbReference type="RefSeq" id="WP_171653108.1">
    <property type="nucleotide sequence ID" value="NZ_WHOD01000066.1"/>
</dbReference>
<name>A0A972GUS8_9BACL</name>
<dbReference type="Proteomes" id="UP000641588">
    <property type="component" value="Unassembled WGS sequence"/>
</dbReference>
<protein>
    <submittedName>
        <fullName evidence="1">Uncharacterized protein</fullName>
    </submittedName>
</protein>
<evidence type="ECO:0000313" key="2">
    <source>
        <dbReference type="Proteomes" id="UP000641588"/>
    </source>
</evidence>
<proteinExistence type="predicted"/>
<gene>
    <name evidence="1" type="ORF">GC093_16910</name>
</gene>
<evidence type="ECO:0000313" key="1">
    <source>
        <dbReference type="EMBL" id="NOU94889.1"/>
    </source>
</evidence>
<dbReference type="AlphaFoldDB" id="A0A972GUS8"/>
<reference evidence="1" key="1">
    <citation type="submission" date="2019-10" db="EMBL/GenBank/DDBJ databases">
        <title>Description of Paenibacillus glebae sp. nov.</title>
        <authorList>
            <person name="Carlier A."/>
            <person name="Qi S."/>
        </authorList>
    </citation>
    <scope>NUCLEOTIDE SEQUENCE</scope>
    <source>
        <strain evidence="1">LMG 31456</strain>
    </source>
</reference>
<comment type="caution">
    <text evidence="1">The sequence shown here is derived from an EMBL/GenBank/DDBJ whole genome shotgun (WGS) entry which is preliminary data.</text>
</comment>
<organism evidence="1 2">
    <name type="scientific">Paenibacillus foliorum</name>
    <dbReference type="NCBI Taxonomy" id="2654974"/>
    <lineage>
        <taxon>Bacteria</taxon>
        <taxon>Bacillati</taxon>
        <taxon>Bacillota</taxon>
        <taxon>Bacilli</taxon>
        <taxon>Bacillales</taxon>
        <taxon>Paenibacillaceae</taxon>
        <taxon>Paenibacillus</taxon>
    </lineage>
</organism>
<dbReference type="EMBL" id="WHOD01000066">
    <property type="protein sequence ID" value="NOU94889.1"/>
    <property type="molecule type" value="Genomic_DNA"/>
</dbReference>